<gene>
    <name evidence="2" type="ORF">A4A49_07061</name>
</gene>
<sequence>MKGHRRENCYNLVEYPPNHKFNKRRTYDRPQSSGGNRRHSANNVSHVEEPEASGSSGISSMPMFTSEQYNQLLKLINHEPAVAEAKVNMAGIKEFLDACLLAGFEPSCWIIDIGSSNHMVSSLDLLT</sequence>
<evidence type="ECO:0000313" key="3">
    <source>
        <dbReference type="Proteomes" id="UP000187609"/>
    </source>
</evidence>
<feature type="region of interest" description="Disordered" evidence="1">
    <location>
        <begin position="15"/>
        <end position="61"/>
    </location>
</feature>
<organism evidence="2 3">
    <name type="scientific">Nicotiana attenuata</name>
    <name type="common">Coyote tobacco</name>
    <dbReference type="NCBI Taxonomy" id="49451"/>
    <lineage>
        <taxon>Eukaryota</taxon>
        <taxon>Viridiplantae</taxon>
        <taxon>Streptophyta</taxon>
        <taxon>Embryophyta</taxon>
        <taxon>Tracheophyta</taxon>
        <taxon>Spermatophyta</taxon>
        <taxon>Magnoliopsida</taxon>
        <taxon>eudicotyledons</taxon>
        <taxon>Gunneridae</taxon>
        <taxon>Pentapetalae</taxon>
        <taxon>asterids</taxon>
        <taxon>lamiids</taxon>
        <taxon>Solanales</taxon>
        <taxon>Solanaceae</taxon>
        <taxon>Nicotianoideae</taxon>
        <taxon>Nicotianeae</taxon>
        <taxon>Nicotiana</taxon>
    </lineage>
</organism>
<name>A0A1J6IPH9_NICAT</name>
<dbReference type="EMBL" id="MJEQ01037188">
    <property type="protein sequence ID" value="OIT02472.1"/>
    <property type="molecule type" value="Genomic_DNA"/>
</dbReference>
<reference evidence="2" key="1">
    <citation type="submission" date="2016-11" db="EMBL/GenBank/DDBJ databases">
        <title>The genome of Nicotiana attenuata.</title>
        <authorList>
            <person name="Xu S."/>
            <person name="Brockmoeller T."/>
            <person name="Gaquerel E."/>
            <person name="Navarro A."/>
            <person name="Kuhl H."/>
            <person name="Gase K."/>
            <person name="Ling Z."/>
            <person name="Zhou W."/>
            <person name="Kreitzer C."/>
            <person name="Stanke M."/>
            <person name="Tang H."/>
            <person name="Lyons E."/>
            <person name="Pandey P."/>
            <person name="Pandey S.P."/>
            <person name="Timmermann B."/>
            <person name="Baldwin I.T."/>
        </authorList>
    </citation>
    <scope>NUCLEOTIDE SEQUENCE [LARGE SCALE GENOMIC DNA]</scope>
    <source>
        <strain evidence="2">UT</strain>
    </source>
</reference>
<keyword evidence="3" id="KW-1185">Reference proteome</keyword>
<comment type="caution">
    <text evidence="2">The sequence shown here is derived from an EMBL/GenBank/DDBJ whole genome shotgun (WGS) entry which is preliminary data.</text>
</comment>
<feature type="compositionally biased region" description="Polar residues" evidence="1">
    <location>
        <begin position="29"/>
        <end position="45"/>
    </location>
</feature>
<accession>A0A1J6IPH9</accession>
<dbReference type="Gramene" id="OIT02472">
    <property type="protein sequence ID" value="OIT02472"/>
    <property type="gene ID" value="A4A49_07061"/>
</dbReference>
<evidence type="ECO:0000256" key="1">
    <source>
        <dbReference type="SAM" id="MobiDB-lite"/>
    </source>
</evidence>
<protein>
    <submittedName>
        <fullName evidence="2">Uncharacterized protein</fullName>
    </submittedName>
</protein>
<dbReference type="AlphaFoldDB" id="A0A1J6IPH9"/>
<proteinExistence type="predicted"/>
<dbReference type="Proteomes" id="UP000187609">
    <property type="component" value="Unassembled WGS sequence"/>
</dbReference>
<evidence type="ECO:0000313" key="2">
    <source>
        <dbReference type="EMBL" id="OIT02472.1"/>
    </source>
</evidence>